<feature type="transmembrane region" description="Helical" evidence="1">
    <location>
        <begin position="213"/>
        <end position="235"/>
    </location>
</feature>
<organism evidence="2 3">
    <name type="scientific">Candidatus Roizmanbacteria bacterium CG22_combo_CG10-13_8_21_14_all_33_16</name>
    <dbReference type="NCBI Taxonomy" id="1974859"/>
    <lineage>
        <taxon>Bacteria</taxon>
        <taxon>Candidatus Roizmaniibacteriota</taxon>
    </lineage>
</organism>
<feature type="transmembrane region" description="Helical" evidence="1">
    <location>
        <begin position="187"/>
        <end position="207"/>
    </location>
</feature>
<accession>A0A2H0C4C5</accession>
<evidence type="ECO:0008006" key="4">
    <source>
        <dbReference type="Google" id="ProtNLM"/>
    </source>
</evidence>
<dbReference type="InterPro" id="IPR009574">
    <property type="entry name" value="DUF1189"/>
</dbReference>
<sequence>MKFIKTFVHVLKKSLTEPKYYQDILKTSFWFSLKYLLILNLVLMLIESMILTITILPTINKKTELIKNEIIKQSKDFYPRELVMSINKGQLSTNVKEPYFFNPPEIIKLLQKNTSDNILYSNFITIDTKANVEKFREYRTLFLITKDSIVVPDRQKNMKTFRVSQFSNNFNFNLDYAKYNKFYLKTLPYINLLPQIIFLGLIIFIILMPWFGALFLTIGNLFYLLWTTCLFWVFFKIKKKSVTYYQLFRLGMHGITIIILVGTLASLLKIDLGIGLFTSFVVWMVFVFKNINFQSSSE</sequence>
<evidence type="ECO:0000256" key="1">
    <source>
        <dbReference type="SAM" id="Phobius"/>
    </source>
</evidence>
<reference evidence="2 3" key="1">
    <citation type="submission" date="2017-09" db="EMBL/GenBank/DDBJ databases">
        <title>Depth-based differentiation of microbial function through sediment-hosted aquifers and enrichment of novel symbionts in the deep terrestrial subsurface.</title>
        <authorList>
            <person name="Probst A.J."/>
            <person name="Ladd B."/>
            <person name="Jarett J.K."/>
            <person name="Geller-Mcgrath D.E."/>
            <person name="Sieber C.M."/>
            <person name="Emerson J.B."/>
            <person name="Anantharaman K."/>
            <person name="Thomas B.C."/>
            <person name="Malmstrom R."/>
            <person name="Stieglmeier M."/>
            <person name="Klingl A."/>
            <person name="Woyke T."/>
            <person name="Ryan C.M."/>
            <person name="Banfield J.F."/>
        </authorList>
    </citation>
    <scope>NUCLEOTIDE SEQUENCE [LARGE SCALE GENOMIC DNA]</scope>
    <source>
        <strain evidence="2">CG22_combo_CG10-13_8_21_14_all_33_16</strain>
    </source>
</reference>
<comment type="caution">
    <text evidence="2">The sequence shown here is derived from an EMBL/GenBank/DDBJ whole genome shotgun (WGS) entry which is preliminary data.</text>
</comment>
<proteinExistence type="predicted"/>
<feature type="transmembrane region" description="Helical" evidence="1">
    <location>
        <begin position="274"/>
        <end position="291"/>
    </location>
</feature>
<dbReference type="Pfam" id="PF06691">
    <property type="entry name" value="DUF1189"/>
    <property type="match status" value="1"/>
</dbReference>
<protein>
    <recommendedName>
        <fullName evidence="4">DUF1189 domain-containing protein</fullName>
    </recommendedName>
</protein>
<evidence type="ECO:0000313" key="3">
    <source>
        <dbReference type="Proteomes" id="UP000230802"/>
    </source>
</evidence>
<dbReference type="AlphaFoldDB" id="A0A2H0C4C5"/>
<keyword evidence="1" id="KW-1133">Transmembrane helix</keyword>
<gene>
    <name evidence="2" type="ORF">COW96_00735</name>
</gene>
<keyword evidence="1" id="KW-0812">Transmembrane</keyword>
<name>A0A2H0C4C5_9BACT</name>
<keyword evidence="1" id="KW-0472">Membrane</keyword>
<dbReference type="EMBL" id="PCTD01000027">
    <property type="protein sequence ID" value="PIP64766.1"/>
    <property type="molecule type" value="Genomic_DNA"/>
</dbReference>
<feature type="transmembrane region" description="Helical" evidence="1">
    <location>
        <begin position="247"/>
        <end position="268"/>
    </location>
</feature>
<feature type="transmembrane region" description="Helical" evidence="1">
    <location>
        <begin position="35"/>
        <end position="59"/>
    </location>
</feature>
<dbReference type="Proteomes" id="UP000230802">
    <property type="component" value="Unassembled WGS sequence"/>
</dbReference>
<evidence type="ECO:0000313" key="2">
    <source>
        <dbReference type="EMBL" id="PIP64766.1"/>
    </source>
</evidence>